<feature type="compositionally biased region" description="Low complexity" evidence="1">
    <location>
        <begin position="153"/>
        <end position="168"/>
    </location>
</feature>
<keyword evidence="4" id="KW-1185">Reference proteome</keyword>
<keyword evidence="2" id="KW-1133">Transmembrane helix</keyword>
<reference evidence="3 4" key="1">
    <citation type="submission" date="2019-02" db="EMBL/GenBank/DDBJ databases">
        <title>Genome sequencing of the rare red list fungi Bondarzewia mesenterica.</title>
        <authorList>
            <person name="Buettner E."/>
            <person name="Kellner H."/>
        </authorList>
    </citation>
    <scope>NUCLEOTIDE SEQUENCE [LARGE SCALE GENOMIC DNA]</scope>
    <source>
        <strain evidence="3 4">DSM 108281</strain>
    </source>
</reference>
<keyword evidence="2" id="KW-0812">Transmembrane</keyword>
<dbReference type="AlphaFoldDB" id="A0A4S4M2A5"/>
<sequence>MIAGIVGTLGGLMLILVVCVVFTRYRSRRQTTHWRERLLRGRAFARWRDSSDPDIPPAFTGTHRGHSPSMGFFLPIQNPPAREMGSVSLPPVSLPPSIEAILPSSSIESNRAQLNEGPNLQSPPASAGTASPIIADMSRVRSRPTLHTDINDPASISPISQPPASLQSDPKPTSPVDNIDPFLDNSWGSFDEGGFAIDPGPSSA</sequence>
<evidence type="ECO:0000313" key="3">
    <source>
        <dbReference type="EMBL" id="THH19162.1"/>
    </source>
</evidence>
<organism evidence="3 4">
    <name type="scientific">Bondarzewia mesenterica</name>
    <dbReference type="NCBI Taxonomy" id="1095465"/>
    <lineage>
        <taxon>Eukaryota</taxon>
        <taxon>Fungi</taxon>
        <taxon>Dikarya</taxon>
        <taxon>Basidiomycota</taxon>
        <taxon>Agaricomycotina</taxon>
        <taxon>Agaricomycetes</taxon>
        <taxon>Russulales</taxon>
        <taxon>Bondarzewiaceae</taxon>
        <taxon>Bondarzewia</taxon>
    </lineage>
</organism>
<feature type="transmembrane region" description="Helical" evidence="2">
    <location>
        <begin position="6"/>
        <end position="25"/>
    </location>
</feature>
<proteinExistence type="predicted"/>
<comment type="caution">
    <text evidence="3">The sequence shown here is derived from an EMBL/GenBank/DDBJ whole genome shotgun (WGS) entry which is preliminary data.</text>
</comment>
<keyword evidence="2" id="KW-0472">Membrane</keyword>
<accession>A0A4S4M2A5</accession>
<gene>
    <name evidence="3" type="ORF">EW146_g1946</name>
</gene>
<protein>
    <submittedName>
        <fullName evidence="3">Uncharacterized protein</fullName>
    </submittedName>
</protein>
<dbReference type="Proteomes" id="UP000310158">
    <property type="component" value="Unassembled WGS sequence"/>
</dbReference>
<evidence type="ECO:0000313" key="4">
    <source>
        <dbReference type="Proteomes" id="UP000310158"/>
    </source>
</evidence>
<dbReference type="EMBL" id="SGPL01000053">
    <property type="protein sequence ID" value="THH19162.1"/>
    <property type="molecule type" value="Genomic_DNA"/>
</dbReference>
<name>A0A4S4M2A5_9AGAM</name>
<evidence type="ECO:0000256" key="1">
    <source>
        <dbReference type="SAM" id="MobiDB-lite"/>
    </source>
</evidence>
<evidence type="ECO:0000256" key="2">
    <source>
        <dbReference type="SAM" id="Phobius"/>
    </source>
</evidence>
<feature type="region of interest" description="Disordered" evidence="1">
    <location>
        <begin position="145"/>
        <end position="204"/>
    </location>
</feature>